<evidence type="ECO:0000256" key="6">
    <source>
        <dbReference type="ARBA" id="ARBA00023004"/>
    </source>
</evidence>
<sequence>MTDSLSVPVQLPIMRAADRPFDPPPELAELRERTPLRRLAMPGGYGGWLVTSHALVRAVLGDQRFSVRHELMHSPFPGTEGVEVPAAPPGHFSAFDPPEHTRFRKLLTGKFTVRRMAQLTARLEQITAECLGAMDGMEPPVDLVQAFARPIPTAMICELLGVPDQEQELFHRLSRLNELDVTPEETVELTTGLDKYMHELVLAKRATPTDDLLSDVAASDLTEEELTGVGTLLLGTGLDTTANMLAFGVFALLAHPDQLALLRRGDGDSDAVVEELLRYLSIQWFSARVALDDVELDGQRIEPGDMVVLSLHAANRDPERFPDPDALDIQRRAVGHLAFGHGIHQCLGQQLARVEMRVAYPALLQRFPTLRLAVAPEEVPLRIGAMYGVHRLPVAWDRA</sequence>
<keyword evidence="3 8" id="KW-0349">Heme</keyword>
<evidence type="ECO:0000256" key="4">
    <source>
        <dbReference type="ARBA" id="ARBA00022723"/>
    </source>
</evidence>
<dbReference type="GO" id="GO:0016705">
    <property type="term" value="F:oxidoreductase activity, acting on paired donors, with incorporation or reduction of molecular oxygen"/>
    <property type="evidence" value="ECO:0007669"/>
    <property type="project" value="InterPro"/>
</dbReference>
<keyword evidence="7 8" id="KW-0503">Monooxygenase</keyword>
<reference evidence="9 10" key="1">
    <citation type="journal article" date="2019" name="ACS Chem. Biol.">
        <title>Identification and Mobilization of a Cryptic Antibiotic Biosynthesis Gene Locus from a Human-Pathogenic Nocardia Isolate.</title>
        <authorList>
            <person name="Herisse M."/>
            <person name="Ishida K."/>
            <person name="Porter J.L."/>
            <person name="Howden B."/>
            <person name="Hertweck C."/>
            <person name="Stinear T.P."/>
            <person name="Pidot S.J."/>
        </authorList>
    </citation>
    <scope>NUCLEOTIDE SEQUENCE [LARGE SCALE GENOMIC DNA]</scope>
    <source>
        <strain evidence="9 10">AUSMDU00012717</strain>
    </source>
</reference>
<dbReference type="Gene3D" id="1.10.630.10">
    <property type="entry name" value="Cytochrome P450"/>
    <property type="match status" value="1"/>
</dbReference>
<dbReference type="FunFam" id="1.10.630.10:FF:000018">
    <property type="entry name" value="Cytochrome P450 monooxygenase"/>
    <property type="match status" value="1"/>
</dbReference>
<dbReference type="InterPro" id="IPR002397">
    <property type="entry name" value="Cyt_P450_B"/>
</dbReference>
<evidence type="ECO:0000256" key="2">
    <source>
        <dbReference type="ARBA" id="ARBA00010617"/>
    </source>
</evidence>
<comment type="cofactor">
    <cofactor evidence="1">
        <name>heme</name>
        <dbReference type="ChEBI" id="CHEBI:30413"/>
    </cofactor>
</comment>
<name>A0A6G9YAE3_9NOCA</name>
<dbReference type="InterPro" id="IPR036396">
    <property type="entry name" value="Cyt_P450_sf"/>
</dbReference>
<dbReference type="InterPro" id="IPR001128">
    <property type="entry name" value="Cyt_P450"/>
</dbReference>
<evidence type="ECO:0000313" key="10">
    <source>
        <dbReference type="Proteomes" id="UP000503540"/>
    </source>
</evidence>
<comment type="similarity">
    <text evidence="2 8">Belongs to the cytochrome P450 family.</text>
</comment>
<evidence type="ECO:0000256" key="3">
    <source>
        <dbReference type="ARBA" id="ARBA00022617"/>
    </source>
</evidence>
<dbReference type="KEGG" id="nah:F5544_10575"/>
<dbReference type="PANTHER" id="PTHR46696">
    <property type="entry name" value="P450, PUTATIVE (EUROFUNG)-RELATED"/>
    <property type="match status" value="1"/>
</dbReference>
<dbReference type="CDD" id="cd11030">
    <property type="entry name" value="CYP105-like"/>
    <property type="match status" value="1"/>
</dbReference>
<dbReference type="InterPro" id="IPR017972">
    <property type="entry name" value="Cyt_P450_CS"/>
</dbReference>
<evidence type="ECO:0000256" key="5">
    <source>
        <dbReference type="ARBA" id="ARBA00023002"/>
    </source>
</evidence>
<organism evidence="9 10">
    <name type="scientific">Nocardia arthritidis</name>
    <dbReference type="NCBI Taxonomy" id="228602"/>
    <lineage>
        <taxon>Bacteria</taxon>
        <taxon>Bacillati</taxon>
        <taxon>Actinomycetota</taxon>
        <taxon>Actinomycetes</taxon>
        <taxon>Mycobacteriales</taxon>
        <taxon>Nocardiaceae</taxon>
        <taxon>Nocardia</taxon>
    </lineage>
</organism>
<keyword evidence="6 8" id="KW-0408">Iron</keyword>
<evidence type="ECO:0000313" key="9">
    <source>
        <dbReference type="EMBL" id="QIS10013.1"/>
    </source>
</evidence>
<proteinExistence type="inferred from homology"/>
<evidence type="ECO:0000256" key="7">
    <source>
        <dbReference type="ARBA" id="ARBA00023033"/>
    </source>
</evidence>
<dbReference type="PANTHER" id="PTHR46696:SF1">
    <property type="entry name" value="CYTOCHROME P450 YJIB-RELATED"/>
    <property type="match status" value="1"/>
</dbReference>
<dbReference type="GO" id="GO:0004497">
    <property type="term" value="F:monooxygenase activity"/>
    <property type="evidence" value="ECO:0007669"/>
    <property type="project" value="UniProtKB-KW"/>
</dbReference>
<dbReference type="GO" id="GO:0020037">
    <property type="term" value="F:heme binding"/>
    <property type="evidence" value="ECO:0007669"/>
    <property type="project" value="InterPro"/>
</dbReference>
<evidence type="ECO:0000256" key="1">
    <source>
        <dbReference type="ARBA" id="ARBA00001971"/>
    </source>
</evidence>
<keyword evidence="4 8" id="KW-0479">Metal-binding</keyword>
<dbReference type="RefSeq" id="WP_167473045.1">
    <property type="nucleotide sequence ID" value="NZ_CP046172.1"/>
</dbReference>
<dbReference type="PRINTS" id="PR00385">
    <property type="entry name" value="P450"/>
</dbReference>
<dbReference type="PROSITE" id="PS00086">
    <property type="entry name" value="CYTOCHROME_P450"/>
    <property type="match status" value="1"/>
</dbReference>
<dbReference type="SUPFAM" id="SSF48264">
    <property type="entry name" value="Cytochrome P450"/>
    <property type="match status" value="1"/>
</dbReference>
<gene>
    <name evidence="9" type="ORF">F5544_10575</name>
</gene>
<accession>A0A6G9YAE3</accession>
<dbReference type="Pfam" id="PF00067">
    <property type="entry name" value="p450"/>
    <property type="match status" value="1"/>
</dbReference>
<protein>
    <submittedName>
        <fullName evidence="9">Cytochrome P450</fullName>
    </submittedName>
</protein>
<dbReference type="PRINTS" id="PR00359">
    <property type="entry name" value="BP450"/>
</dbReference>
<dbReference type="Proteomes" id="UP000503540">
    <property type="component" value="Chromosome"/>
</dbReference>
<keyword evidence="5 8" id="KW-0560">Oxidoreductase</keyword>
<dbReference type="EMBL" id="CP046172">
    <property type="protein sequence ID" value="QIS10013.1"/>
    <property type="molecule type" value="Genomic_DNA"/>
</dbReference>
<dbReference type="AlphaFoldDB" id="A0A6G9YAE3"/>
<dbReference type="GO" id="GO:0005506">
    <property type="term" value="F:iron ion binding"/>
    <property type="evidence" value="ECO:0007669"/>
    <property type="project" value="InterPro"/>
</dbReference>
<evidence type="ECO:0000256" key="8">
    <source>
        <dbReference type="RuleBase" id="RU000461"/>
    </source>
</evidence>
<keyword evidence="10" id="KW-1185">Reference proteome</keyword>